<name>A0A0C1E895_9BACT</name>
<dbReference type="InterPro" id="IPR019591">
    <property type="entry name" value="Mrp/NBP35_ATP-bd"/>
</dbReference>
<dbReference type="InterPro" id="IPR033756">
    <property type="entry name" value="YlxH/NBP35"/>
</dbReference>
<evidence type="ECO:0000313" key="7">
    <source>
        <dbReference type="EMBL" id="KIA76368.1"/>
    </source>
</evidence>
<dbReference type="InterPro" id="IPR000808">
    <property type="entry name" value="Mrp-like_CS"/>
</dbReference>
<dbReference type="EMBL" id="JSAM01000121">
    <property type="protein sequence ID" value="KIA76368.1"/>
    <property type="molecule type" value="Genomic_DNA"/>
</dbReference>
<dbReference type="InterPro" id="IPR027417">
    <property type="entry name" value="P-loop_NTPase"/>
</dbReference>
<sequence length="299" mass="32743">MLYTLILYILLSTKDFIMPIQMFDNTKTPSIQNVIAIAAGKGGVGKSTMTVNLALALKRLGYEVGILDADIYGPSIRKMLPEDRLPTQRDALITPALCQGIRMISIAYFRHENEAAVVRAPIANNVITQFIQNVSWGQLDYLLVDFPPGTGDIQLTLAQQANLTGAIVVTTPQEISLLDVRKAIHMFNQVKIPLIGIIENMSYYVDPSSQEKRFLFGEGGGKKLATEIGAPLLGSIPIDPEICRSGDEGSSLFSKTPLSSSAQSFQHAAGQLVDHVQVLKENSKKGLSHFELNWKEMAK</sequence>
<gene>
    <name evidence="7" type="primary">mrp_2</name>
    <name evidence="7" type="ORF">DB43_AK00280</name>
</gene>
<dbReference type="GO" id="GO:0005524">
    <property type="term" value="F:ATP binding"/>
    <property type="evidence" value="ECO:0007669"/>
    <property type="project" value="UniProtKB-UniRule"/>
</dbReference>
<comment type="similarity">
    <text evidence="6">Belongs to the Mrp/NBP35 ATP-binding proteins family.</text>
</comment>
<keyword evidence="6" id="KW-0378">Hydrolase</keyword>
<dbReference type="GO" id="GO:0016226">
    <property type="term" value="P:iron-sulfur cluster assembly"/>
    <property type="evidence" value="ECO:0007669"/>
    <property type="project" value="InterPro"/>
</dbReference>
<dbReference type="GO" id="GO:0051539">
    <property type="term" value="F:4 iron, 4 sulfur cluster binding"/>
    <property type="evidence" value="ECO:0007669"/>
    <property type="project" value="TreeGrafter"/>
</dbReference>
<evidence type="ECO:0000313" key="8">
    <source>
        <dbReference type="Proteomes" id="UP000031307"/>
    </source>
</evidence>
<dbReference type="SUPFAM" id="SSF52540">
    <property type="entry name" value="P-loop containing nucleoside triphosphate hydrolases"/>
    <property type="match status" value="1"/>
</dbReference>
<evidence type="ECO:0000256" key="6">
    <source>
        <dbReference type="HAMAP-Rule" id="MF_02040"/>
    </source>
</evidence>
<dbReference type="HAMAP" id="MF_02040">
    <property type="entry name" value="Mrp_NBP35"/>
    <property type="match status" value="1"/>
</dbReference>
<dbReference type="PROSITE" id="PS01215">
    <property type="entry name" value="MRP"/>
    <property type="match status" value="1"/>
</dbReference>
<evidence type="ECO:0000256" key="4">
    <source>
        <dbReference type="ARBA" id="ARBA00023004"/>
    </source>
</evidence>
<keyword evidence="2 6" id="KW-0547">Nucleotide-binding</keyword>
<keyword evidence="1 6" id="KW-0479">Metal-binding</keyword>
<reference evidence="7 8" key="1">
    <citation type="journal article" date="2014" name="Mol. Biol. Evol.">
        <title>Massive expansion of Ubiquitination-related gene families within the Chlamydiae.</title>
        <authorList>
            <person name="Domman D."/>
            <person name="Collingro A."/>
            <person name="Lagkouvardos I."/>
            <person name="Gehre L."/>
            <person name="Weinmaier T."/>
            <person name="Rattei T."/>
            <person name="Subtil A."/>
            <person name="Horn M."/>
        </authorList>
    </citation>
    <scope>NUCLEOTIDE SEQUENCE [LARGE SCALE GENOMIC DNA]</scope>
    <source>
        <strain evidence="7 8">OEW1</strain>
    </source>
</reference>
<evidence type="ECO:0000256" key="5">
    <source>
        <dbReference type="ARBA" id="ARBA00023014"/>
    </source>
</evidence>
<dbReference type="InterPro" id="IPR044304">
    <property type="entry name" value="NUBPL-like"/>
</dbReference>
<dbReference type="CDD" id="cd02037">
    <property type="entry name" value="Mrp_NBP35"/>
    <property type="match status" value="1"/>
</dbReference>
<dbReference type="GO" id="GO:0046872">
    <property type="term" value="F:metal ion binding"/>
    <property type="evidence" value="ECO:0007669"/>
    <property type="project" value="UniProtKB-KW"/>
</dbReference>
<organism evidence="7 8">
    <name type="scientific">Parachlamydia acanthamoebae</name>
    <dbReference type="NCBI Taxonomy" id="83552"/>
    <lineage>
        <taxon>Bacteria</taxon>
        <taxon>Pseudomonadati</taxon>
        <taxon>Chlamydiota</taxon>
        <taxon>Chlamydiia</taxon>
        <taxon>Parachlamydiales</taxon>
        <taxon>Parachlamydiaceae</taxon>
        <taxon>Parachlamydia</taxon>
    </lineage>
</organism>
<dbReference type="PANTHER" id="PTHR42961">
    <property type="entry name" value="IRON-SULFUR PROTEIN NUBPL"/>
    <property type="match status" value="1"/>
</dbReference>
<dbReference type="GO" id="GO:0140663">
    <property type="term" value="F:ATP-dependent FeS chaperone activity"/>
    <property type="evidence" value="ECO:0007669"/>
    <property type="project" value="InterPro"/>
</dbReference>
<comment type="function">
    <text evidence="6">Binds and transfers iron-sulfur (Fe-S) clusters to target apoproteins. Can hydrolyze ATP.</text>
</comment>
<dbReference type="PANTHER" id="PTHR42961:SF2">
    <property type="entry name" value="IRON-SULFUR PROTEIN NUBPL"/>
    <property type="match status" value="1"/>
</dbReference>
<evidence type="ECO:0000256" key="3">
    <source>
        <dbReference type="ARBA" id="ARBA00022840"/>
    </source>
</evidence>
<dbReference type="AlphaFoldDB" id="A0A0C1E895"/>
<dbReference type="FunFam" id="3.40.50.300:FF:001119">
    <property type="entry name" value="Iron-sulfur cluster carrier protein"/>
    <property type="match status" value="1"/>
</dbReference>
<proteinExistence type="inferred from homology"/>
<dbReference type="GO" id="GO:0016887">
    <property type="term" value="F:ATP hydrolysis activity"/>
    <property type="evidence" value="ECO:0007669"/>
    <property type="project" value="UniProtKB-UniRule"/>
</dbReference>
<keyword evidence="4 6" id="KW-0408">Iron</keyword>
<feature type="binding site" evidence="6">
    <location>
        <begin position="40"/>
        <end position="47"/>
    </location>
    <ligand>
        <name>ATP</name>
        <dbReference type="ChEBI" id="CHEBI:30616"/>
    </ligand>
</feature>
<evidence type="ECO:0000256" key="1">
    <source>
        <dbReference type="ARBA" id="ARBA00022723"/>
    </source>
</evidence>
<dbReference type="PATRIC" id="fig|83552.4.peg.2508"/>
<keyword evidence="3 6" id="KW-0067">ATP-binding</keyword>
<comment type="subunit">
    <text evidence="6">Homodimer.</text>
</comment>
<accession>A0A0C1E895</accession>
<keyword evidence="5 6" id="KW-0411">Iron-sulfur</keyword>
<dbReference type="Proteomes" id="UP000031307">
    <property type="component" value="Unassembled WGS sequence"/>
</dbReference>
<dbReference type="Pfam" id="PF10609">
    <property type="entry name" value="ParA"/>
    <property type="match status" value="1"/>
</dbReference>
<comment type="caution">
    <text evidence="7">The sequence shown here is derived from an EMBL/GenBank/DDBJ whole genome shotgun (WGS) entry which is preliminary data.</text>
</comment>
<protein>
    <recommendedName>
        <fullName evidence="6">Iron-sulfur cluster carrier protein</fullName>
    </recommendedName>
</protein>
<dbReference type="Gene3D" id="3.40.50.300">
    <property type="entry name" value="P-loop containing nucleotide triphosphate hydrolases"/>
    <property type="match status" value="1"/>
</dbReference>
<evidence type="ECO:0000256" key="2">
    <source>
        <dbReference type="ARBA" id="ARBA00022741"/>
    </source>
</evidence>